<evidence type="ECO:0000256" key="1">
    <source>
        <dbReference type="SAM" id="Phobius"/>
    </source>
</evidence>
<comment type="caution">
    <text evidence="2">The sequence shown here is derived from an EMBL/GenBank/DDBJ whole genome shotgun (WGS) entry which is preliminary data.</text>
</comment>
<organism evidence="2 3">
    <name type="scientific">Acinetobacter albensis</name>
    <dbReference type="NCBI Taxonomy" id="1673609"/>
    <lineage>
        <taxon>Bacteria</taxon>
        <taxon>Pseudomonadati</taxon>
        <taxon>Pseudomonadota</taxon>
        <taxon>Gammaproteobacteria</taxon>
        <taxon>Moraxellales</taxon>
        <taxon>Moraxellaceae</taxon>
        <taxon>Acinetobacter</taxon>
    </lineage>
</organism>
<keyword evidence="1" id="KW-0812">Transmembrane</keyword>
<dbReference type="RefSeq" id="WP_409139393.1">
    <property type="nucleotide sequence ID" value="NZ_JBJXCW010000001.1"/>
</dbReference>
<keyword evidence="1" id="KW-0472">Membrane</keyword>
<keyword evidence="3" id="KW-1185">Reference proteome</keyword>
<accession>A0ABW9JR47</accession>
<evidence type="ECO:0000313" key="3">
    <source>
        <dbReference type="Proteomes" id="UP001632339"/>
    </source>
</evidence>
<protein>
    <recommendedName>
        <fullName evidence="4">TFIIB-type zinc ribbon-containing protein</fullName>
    </recommendedName>
</protein>
<feature type="transmembrane region" description="Helical" evidence="1">
    <location>
        <begin position="51"/>
        <end position="69"/>
    </location>
</feature>
<dbReference type="Proteomes" id="UP001632339">
    <property type="component" value="Unassembled WGS sequence"/>
</dbReference>
<reference evidence="2 3" key="1">
    <citation type="submission" date="2024-12" db="EMBL/GenBank/DDBJ databases">
        <title>C001-4G Acinetobacter sp. assembled genome.</title>
        <authorList>
            <person name="D'Arcy K."/>
            <person name="Kingdon A.D.H."/>
            <person name="Breen A."/>
            <person name="Mckeown C."/>
            <person name="Allman E."/>
            <person name="Sharma P."/>
            <person name="Mcleman A."/>
            <person name="Roberts A.P."/>
        </authorList>
    </citation>
    <scope>NUCLEOTIDE SEQUENCE [LARGE SCALE GENOMIC DNA]</scope>
    <source>
        <strain evidence="2 3">C1-4G</strain>
    </source>
</reference>
<sequence length="154" mass="17308">MSEIETNGYLICSKCNSTNRVVEIGRQGVYKCGTCRNDLLVINKEKKGSKIIPLLVASIFIGVVGGFGIDQIQEKLKPSEIIYSELSTSWADWQIEAFDRNCKANYSQFKPNWSSEKIAKICTCYVSYIVEKTDYPKSGRISKAVVSEGEKECR</sequence>
<proteinExistence type="predicted"/>
<gene>
    <name evidence="2" type="ORF">ACKVE0_01190</name>
</gene>
<dbReference type="EMBL" id="JBJXCW010000001">
    <property type="protein sequence ID" value="MFN0296160.1"/>
    <property type="molecule type" value="Genomic_DNA"/>
</dbReference>
<evidence type="ECO:0000313" key="2">
    <source>
        <dbReference type="EMBL" id="MFN0296160.1"/>
    </source>
</evidence>
<keyword evidence="1" id="KW-1133">Transmembrane helix</keyword>
<evidence type="ECO:0008006" key="4">
    <source>
        <dbReference type="Google" id="ProtNLM"/>
    </source>
</evidence>
<name>A0ABW9JR47_9GAMM</name>